<evidence type="ECO:0000313" key="9">
    <source>
        <dbReference type="Proteomes" id="UP000032233"/>
    </source>
</evidence>
<dbReference type="InterPro" id="IPR007197">
    <property type="entry name" value="rSAM"/>
</dbReference>
<name>A0A0D2GJC0_9BACT</name>
<dbReference type="InParanoid" id="A0A0D2GJC0"/>
<dbReference type="GO" id="GO:0046872">
    <property type="term" value="F:metal ion binding"/>
    <property type="evidence" value="ECO:0007669"/>
    <property type="project" value="UniProtKB-KW"/>
</dbReference>
<gene>
    <name evidence="8" type="ORF">X474_06995</name>
</gene>
<dbReference type="GO" id="GO:0051539">
    <property type="term" value="F:4 iron, 4 sulfur cluster binding"/>
    <property type="evidence" value="ECO:0007669"/>
    <property type="project" value="UniProtKB-KW"/>
</dbReference>
<evidence type="ECO:0000256" key="1">
    <source>
        <dbReference type="ARBA" id="ARBA00001966"/>
    </source>
</evidence>
<evidence type="ECO:0000256" key="5">
    <source>
        <dbReference type="ARBA" id="ARBA00023004"/>
    </source>
</evidence>
<dbReference type="PANTHER" id="PTHR30352">
    <property type="entry name" value="PYRUVATE FORMATE-LYASE-ACTIVATING ENZYME"/>
    <property type="match status" value="1"/>
</dbReference>
<dbReference type="CDD" id="cd01335">
    <property type="entry name" value="Radical_SAM"/>
    <property type="match status" value="1"/>
</dbReference>
<dbReference type="AlphaFoldDB" id="A0A0D2GJC0"/>
<sequence length="418" mass="46230">MVYADSQGNILDHPELKIAGSAAGSWEALDERDCIPLPEGSELFLLPNRLPVGVNAENKFEVLTEDPLKPGDPVSAVAAFMAPAYTANHSACYKTLPGAENLPLFAYTAVGFSRGQFVVSGLRTDQSPRQDPSRFPPRQRIEAAARRLLRTYGKNRLWQQLGICALNYGCPAALNLVLGRWEAPLPTSPVCNANCIGCISYQPDGLFPCTQDRITFTPSAQEVAEVANHHLAKGRDPLVSFGQGCEGEPLMQADLLTESIHLIRAEHPTATVNLNTNGSRPEVVTRLMRAGLSSIRVSLNSLIKERHQAYYRPKGWSLDEAVLSLKEVKRANGHASINLLTMPGLTDSPEEADALFKLVEEVNLDLIQWRNLNIDPEVYLKMLDIKPPKERLGIHALIEKLKRQFPNLKHGYFNPKLF</sequence>
<keyword evidence="6" id="KW-0411">Iron-sulfur</keyword>
<evidence type="ECO:0000256" key="4">
    <source>
        <dbReference type="ARBA" id="ARBA00022723"/>
    </source>
</evidence>
<keyword evidence="5" id="KW-0408">Iron</keyword>
<organism evidence="8 9">
    <name type="scientific">Dethiosulfatarculus sandiegensis</name>
    <dbReference type="NCBI Taxonomy" id="1429043"/>
    <lineage>
        <taxon>Bacteria</taxon>
        <taxon>Pseudomonadati</taxon>
        <taxon>Thermodesulfobacteriota</taxon>
        <taxon>Desulfarculia</taxon>
        <taxon>Desulfarculales</taxon>
        <taxon>Desulfarculaceae</taxon>
        <taxon>Dethiosulfatarculus</taxon>
    </lineage>
</organism>
<dbReference type="GO" id="GO:0003824">
    <property type="term" value="F:catalytic activity"/>
    <property type="evidence" value="ECO:0007669"/>
    <property type="project" value="InterPro"/>
</dbReference>
<dbReference type="Pfam" id="PF04055">
    <property type="entry name" value="Radical_SAM"/>
    <property type="match status" value="1"/>
</dbReference>
<comment type="caution">
    <text evidence="8">The sequence shown here is derived from an EMBL/GenBank/DDBJ whole genome shotgun (WGS) entry which is preliminary data.</text>
</comment>
<dbReference type="PATRIC" id="fig|1429043.3.peg.1485"/>
<keyword evidence="3" id="KW-0949">S-adenosyl-L-methionine</keyword>
<dbReference type="EMBL" id="AZAC01000008">
    <property type="protein sequence ID" value="KIX14887.1"/>
    <property type="molecule type" value="Genomic_DNA"/>
</dbReference>
<evidence type="ECO:0000313" key="8">
    <source>
        <dbReference type="EMBL" id="KIX14887.1"/>
    </source>
</evidence>
<evidence type="ECO:0000256" key="6">
    <source>
        <dbReference type="ARBA" id="ARBA00023014"/>
    </source>
</evidence>
<evidence type="ECO:0000256" key="3">
    <source>
        <dbReference type="ARBA" id="ARBA00022691"/>
    </source>
</evidence>
<protein>
    <recommendedName>
        <fullName evidence="7">Radical SAM core domain-containing protein</fullName>
    </recommendedName>
</protein>
<dbReference type="SFLD" id="SFLDS00029">
    <property type="entry name" value="Radical_SAM"/>
    <property type="match status" value="1"/>
</dbReference>
<dbReference type="SFLD" id="SFLDG01109">
    <property type="entry name" value="Uncharacterised_Radical_SAM_Su"/>
    <property type="match status" value="1"/>
</dbReference>
<keyword evidence="4" id="KW-0479">Metal-binding</keyword>
<comment type="cofactor">
    <cofactor evidence="1">
        <name>[4Fe-4S] cluster</name>
        <dbReference type="ChEBI" id="CHEBI:49883"/>
    </cofactor>
</comment>
<dbReference type="InterPro" id="IPR058240">
    <property type="entry name" value="rSAM_sf"/>
</dbReference>
<dbReference type="PANTHER" id="PTHR30352:SF5">
    <property type="entry name" value="PYRUVATE FORMATE-LYASE 1-ACTIVATING ENZYME"/>
    <property type="match status" value="1"/>
</dbReference>
<dbReference type="InterPro" id="IPR034457">
    <property type="entry name" value="Organic_radical-activating"/>
</dbReference>
<dbReference type="InterPro" id="IPR013785">
    <property type="entry name" value="Aldolase_TIM"/>
</dbReference>
<dbReference type="Gene3D" id="3.20.20.70">
    <property type="entry name" value="Aldolase class I"/>
    <property type="match status" value="1"/>
</dbReference>
<accession>A0A0D2GJC0</accession>
<proteinExistence type="predicted"/>
<dbReference type="SUPFAM" id="SSF102114">
    <property type="entry name" value="Radical SAM enzymes"/>
    <property type="match status" value="1"/>
</dbReference>
<dbReference type="PROSITE" id="PS51918">
    <property type="entry name" value="RADICAL_SAM"/>
    <property type="match status" value="1"/>
</dbReference>
<dbReference type="STRING" id="1429043.X474_06995"/>
<keyword evidence="2" id="KW-0004">4Fe-4S</keyword>
<dbReference type="Proteomes" id="UP000032233">
    <property type="component" value="Unassembled WGS sequence"/>
</dbReference>
<feature type="domain" description="Radical SAM core" evidence="7">
    <location>
        <begin position="177"/>
        <end position="409"/>
    </location>
</feature>
<evidence type="ECO:0000256" key="2">
    <source>
        <dbReference type="ARBA" id="ARBA00022485"/>
    </source>
</evidence>
<keyword evidence="9" id="KW-1185">Reference proteome</keyword>
<reference evidence="8 9" key="1">
    <citation type="submission" date="2013-11" db="EMBL/GenBank/DDBJ databases">
        <title>Metagenomic analysis of a methanogenic consortium involved in long chain n-alkane degradation.</title>
        <authorList>
            <person name="Davidova I.A."/>
            <person name="Callaghan A.V."/>
            <person name="Wawrik B."/>
            <person name="Pruitt S."/>
            <person name="Marks C."/>
            <person name="Duncan K.E."/>
            <person name="Suflita J.M."/>
        </authorList>
    </citation>
    <scope>NUCLEOTIDE SEQUENCE [LARGE SCALE GENOMIC DNA]</scope>
    <source>
        <strain evidence="8 9">SPR</strain>
    </source>
</reference>
<evidence type="ECO:0000259" key="7">
    <source>
        <dbReference type="PROSITE" id="PS51918"/>
    </source>
</evidence>